<dbReference type="GO" id="GO:0009312">
    <property type="term" value="P:oligosaccharide biosynthetic process"/>
    <property type="evidence" value="ECO:0007669"/>
    <property type="project" value="InterPro"/>
</dbReference>
<dbReference type="GO" id="GO:0046921">
    <property type="term" value="F:alpha-(1-&gt;6)-fucosyltransferase activity"/>
    <property type="evidence" value="ECO:0007669"/>
    <property type="project" value="TreeGrafter"/>
</dbReference>
<comment type="caution">
    <text evidence="2">The sequence shown here is derived from an EMBL/GenBank/DDBJ whole genome shotgun (WGS) entry which is preliminary data.</text>
</comment>
<dbReference type="Gene3D" id="3.40.50.11340">
    <property type="match status" value="1"/>
</dbReference>
<dbReference type="PANTHER" id="PTHR13132">
    <property type="entry name" value="ALPHA- 1,6 -FUCOSYLTRANSFERASE"/>
    <property type="match status" value="1"/>
</dbReference>
<proteinExistence type="predicted"/>
<evidence type="ECO:0000256" key="1">
    <source>
        <dbReference type="SAM" id="MobiDB-lite"/>
    </source>
</evidence>
<name>A0A245ZRV9_9SPHN</name>
<feature type="compositionally biased region" description="Polar residues" evidence="1">
    <location>
        <begin position="16"/>
        <end position="26"/>
    </location>
</feature>
<organism evidence="2 3">
    <name type="scientific">Sphingomonas mucosissima</name>
    <dbReference type="NCBI Taxonomy" id="370959"/>
    <lineage>
        <taxon>Bacteria</taxon>
        <taxon>Pseudomonadati</taxon>
        <taxon>Pseudomonadota</taxon>
        <taxon>Alphaproteobacteria</taxon>
        <taxon>Sphingomonadales</taxon>
        <taxon>Sphingomonadaceae</taxon>
        <taxon>Sphingomonas</taxon>
    </lineage>
</organism>
<keyword evidence="3" id="KW-1185">Reference proteome</keyword>
<gene>
    <name evidence="2" type="ORF">SPMU_08060</name>
</gene>
<dbReference type="InterPro" id="IPR008716">
    <property type="entry name" value="NodZ"/>
</dbReference>
<dbReference type="Pfam" id="PF05830">
    <property type="entry name" value="NodZ"/>
    <property type="match status" value="1"/>
</dbReference>
<dbReference type="GO" id="GO:0006487">
    <property type="term" value="P:protein N-linked glycosylation"/>
    <property type="evidence" value="ECO:0007669"/>
    <property type="project" value="TreeGrafter"/>
</dbReference>
<reference evidence="2 3" key="1">
    <citation type="submission" date="2017-03" db="EMBL/GenBank/DDBJ databases">
        <title>Genome sequence of Sphingomonas mucosissima DSM 17494.</title>
        <authorList>
            <person name="Poehlein A."/>
            <person name="Wuebbeler J.H."/>
            <person name="Steinbuechel A."/>
            <person name="Daniel R."/>
        </authorList>
    </citation>
    <scope>NUCLEOTIDE SEQUENCE [LARGE SCALE GENOMIC DNA]</scope>
    <source>
        <strain evidence="2 3">DSM 17494</strain>
    </source>
</reference>
<dbReference type="Proteomes" id="UP000197783">
    <property type="component" value="Unassembled WGS sequence"/>
</dbReference>
<dbReference type="RefSeq" id="WP_088332131.1">
    <property type="nucleotide sequence ID" value="NZ_NBBJ01000001.1"/>
</dbReference>
<sequence>MSIASDARPSARLTPANDTSPAAVSNTPQADTRILLIKAKGGLGNRMLAAVTGVILAQLSDRTPVIDWRDGLYVPEGTNLYPLLFRDPTGIDPALFDDSRSVAPALWAGRLAEQPVSIIARHFPTKHSSPFIYRRLSVPLSGADPVEPVGVFWSYLPKLARLRSRLRADRRFDERNPDVITQDMLHRYFTPNDRVRQTIGHLFAGRRRPVIGVHIRFTDRKVPLAKIERALTRLRARSPASDIFLATDSAEAQNYLTARFKRVFTIDKQLVKDGQALHYAGTQMADPVREAENAVIDMFALAACDWLIHSRHSTFSVAASLIGGIPAKRQIDVDRFNLKVIVKRWFQAFA</sequence>
<dbReference type="PANTHER" id="PTHR13132:SF29">
    <property type="entry name" value="ALPHA-(1,6)-FUCOSYLTRANSFERASE"/>
    <property type="match status" value="1"/>
</dbReference>
<dbReference type="Gene3D" id="3.40.50.11350">
    <property type="match status" value="1"/>
</dbReference>
<dbReference type="EMBL" id="NBBJ01000001">
    <property type="protein sequence ID" value="OWK32474.1"/>
    <property type="molecule type" value="Genomic_DNA"/>
</dbReference>
<dbReference type="OrthoDB" id="7405520at2"/>
<accession>A0A245ZRV9</accession>
<evidence type="ECO:0000313" key="3">
    <source>
        <dbReference type="Proteomes" id="UP000197783"/>
    </source>
</evidence>
<evidence type="ECO:0000313" key="2">
    <source>
        <dbReference type="EMBL" id="OWK32474.1"/>
    </source>
</evidence>
<feature type="region of interest" description="Disordered" evidence="1">
    <location>
        <begin position="1"/>
        <end position="26"/>
    </location>
</feature>
<dbReference type="AlphaFoldDB" id="A0A245ZRV9"/>
<protein>
    <submittedName>
        <fullName evidence="2">Nodulation protein Z (NodZ)</fullName>
    </submittedName>
</protein>